<dbReference type="PATRIC" id="fig|997296.3.peg.2101"/>
<dbReference type="NCBIfam" id="TIGR02832">
    <property type="entry name" value="spo_yunB"/>
    <property type="match status" value="1"/>
</dbReference>
<keyword evidence="1" id="KW-0472">Membrane</keyword>
<comment type="caution">
    <text evidence="2">The sequence shown here is derived from an EMBL/GenBank/DDBJ whole genome shotgun (WGS) entry which is preliminary data.</text>
</comment>
<dbReference type="Pfam" id="PF09560">
    <property type="entry name" value="Spore_YunB"/>
    <property type="match status" value="1"/>
</dbReference>
<keyword evidence="1" id="KW-1133">Transmembrane helix</keyword>
<dbReference type="EMBL" id="AFEU01000002">
    <property type="protein sequence ID" value="EIJ80669.1"/>
    <property type="molecule type" value="Genomic_DNA"/>
</dbReference>
<evidence type="ECO:0000256" key="1">
    <source>
        <dbReference type="SAM" id="Phobius"/>
    </source>
</evidence>
<name>I3E2E8_BACMT</name>
<evidence type="ECO:0000313" key="2">
    <source>
        <dbReference type="EMBL" id="EIJ80669.1"/>
    </source>
</evidence>
<reference evidence="2 3" key="1">
    <citation type="journal article" date="2012" name="Appl. Environ. Microbiol.">
        <title>Genome Sequence of Thermotolerant Bacillus methanolicus: Features and Regulation Related to Methylotrophy and Production of L-Lysine and L-Glutamate from Methanol.</title>
        <authorList>
            <person name="Heggeset T.M."/>
            <person name="Krog A."/>
            <person name="Balzer S."/>
            <person name="Wentzel A."/>
            <person name="Ellingsen T.E."/>
            <person name="Brautaset T."/>
        </authorList>
    </citation>
    <scope>NUCLEOTIDE SEQUENCE [LARGE SCALE GENOMIC DNA]</scope>
    <source>
        <strain evidence="2 3">PB1</strain>
    </source>
</reference>
<dbReference type="PIRSF" id="PIRSF021383">
    <property type="entry name" value="YunB"/>
    <property type="match status" value="1"/>
</dbReference>
<accession>I3E2E8</accession>
<sequence>MLAKFRGRLPRKGPLPFQYVFLLTFVFFAFSTAAGLWIINDGIEPNLRSYAETQTRRIATLVINNAVNKKIAVGMGSNPVIVPDEGSESRIILNNEIINRVAGETVNMIEKNLKQAEKGYLEDLQTLADVDIETDNTKQEGIVYYVPLGQATNNALLGNLGPQIPIRFHAIGNVGYDIKTEFEEVGINNTAIKVVLHLVVDVQIILPFSTNVTTIIQDIPLVTVYEEGDVPQFYNGGGGKSSPSIELPGSE</sequence>
<proteinExistence type="predicted"/>
<dbReference type="Proteomes" id="UP000010523">
    <property type="component" value="Unassembled WGS sequence"/>
</dbReference>
<keyword evidence="1" id="KW-0812">Transmembrane</keyword>
<dbReference type="AlphaFoldDB" id="I3E2E8"/>
<dbReference type="InterPro" id="IPR014197">
    <property type="entry name" value="Sporulation_prot_YunB"/>
</dbReference>
<evidence type="ECO:0000313" key="3">
    <source>
        <dbReference type="Proteomes" id="UP000010523"/>
    </source>
</evidence>
<keyword evidence="3" id="KW-1185">Reference proteome</keyword>
<organism evidence="2 3">
    <name type="scientific">Bacillus methanolicus PB1</name>
    <dbReference type="NCBI Taxonomy" id="997296"/>
    <lineage>
        <taxon>Bacteria</taxon>
        <taxon>Bacillati</taxon>
        <taxon>Bacillota</taxon>
        <taxon>Bacilli</taxon>
        <taxon>Bacillales</taxon>
        <taxon>Bacillaceae</taxon>
        <taxon>Bacillus</taxon>
    </lineage>
</organism>
<dbReference type="STRING" id="997296.PB1_09922"/>
<protein>
    <submittedName>
        <fullName evidence="2">Sporulation protein YunB</fullName>
    </submittedName>
</protein>
<gene>
    <name evidence="2" type="ORF">PB1_09922</name>
</gene>
<dbReference type="RefSeq" id="WP_003352166.1">
    <property type="nucleotide sequence ID" value="NZ_AFEU01000002.1"/>
</dbReference>
<feature type="transmembrane region" description="Helical" evidence="1">
    <location>
        <begin position="20"/>
        <end position="39"/>
    </location>
</feature>
<dbReference type="eggNOG" id="ENOG5031XUS">
    <property type="taxonomic scope" value="Bacteria"/>
</dbReference>